<reference evidence="4" key="1">
    <citation type="submission" date="2022-10" db="EMBL/GenBank/DDBJ databases">
        <title>Determination and structural analysis of whole genome sequence of Sarocladium strictum F4-1.</title>
        <authorList>
            <person name="Hu L."/>
            <person name="Jiang Y."/>
        </authorList>
    </citation>
    <scope>NUCLEOTIDE SEQUENCE</scope>
    <source>
        <strain evidence="4">F4-1</strain>
    </source>
</reference>
<evidence type="ECO:0000256" key="3">
    <source>
        <dbReference type="SAM" id="SignalP"/>
    </source>
</evidence>
<feature type="compositionally biased region" description="Polar residues" evidence="1">
    <location>
        <begin position="67"/>
        <end position="82"/>
    </location>
</feature>
<evidence type="ECO:0000313" key="4">
    <source>
        <dbReference type="EMBL" id="KAK0390102.1"/>
    </source>
</evidence>
<keyword evidence="2" id="KW-0812">Transmembrane</keyword>
<evidence type="ECO:0000313" key="5">
    <source>
        <dbReference type="Proteomes" id="UP001175261"/>
    </source>
</evidence>
<feature type="signal peptide" evidence="3">
    <location>
        <begin position="1"/>
        <end position="19"/>
    </location>
</feature>
<dbReference type="AlphaFoldDB" id="A0AA39GQ77"/>
<feature type="region of interest" description="Disordered" evidence="1">
    <location>
        <begin position="67"/>
        <end position="89"/>
    </location>
</feature>
<evidence type="ECO:0000256" key="2">
    <source>
        <dbReference type="SAM" id="Phobius"/>
    </source>
</evidence>
<keyword evidence="5" id="KW-1185">Reference proteome</keyword>
<proteinExistence type="predicted"/>
<name>A0AA39GQ77_SARSR</name>
<feature type="chain" id="PRO_5041420874" evidence="3">
    <location>
        <begin position="20"/>
        <end position="335"/>
    </location>
</feature>
<protein>
    <submittedName>
        <fullName evidence="4">Uncharacterized protein</fullName>
    </submittedName>
</protein>
<feature type="transmembrane region" description="Helical" evidence="2">
    <location>
        <begin position="287"/>
        <end position="310"/>
    </location>
</feature>
<keyword evidence="2" id="KW-1133">Transmembrane helix</keyword>
<dbReference type="EMBL" id="JAPDFR010000002">
    <property type="protein sequence ID" value="KAK0390102.1"/>
    <property type="molecule type" value="Genomic_DNA"/>
</dbReference>
<keyword evidence="3" id="KW-0732">Signal</keyword>
<accession>A0AA39GQ77</accession>
<evidence type="ECO:0000256" key="1">
    <source>
        <dbReference type="SAM" id="MobiDB-lite"/>
    </source>
</evidence>
<comment type="caution">
    <text evidence="4">The sequence shown here is derived from an EMBL/GenBank/DDBJ whole genome shotgun (WGS) entry which is preliminary data.</text>
</comment>
<dbReference type="Proteomes" id="UP001175261">
    <property type="component" value="Unassembled WGS sequence"/>
</dbReference>
<keyword evidence="2" id="KW-0472">Membrane</keyword>
<gene>
    <name evidence="4" type="ORF">NLU13_3675</name>
</gene>
<organism evidence="4 5">
    <name type="scientific">Sarocladium strictum</name>
    <name type="common">Black bundle disease fungus</name>
    <name type="synonym">Acremonium strictum</name>
    <dbReference type="NCBI Taxonomy" id="5046"/>
    <lineage>
        <taxon>Eukaryota</taxon>
        <taxon>Fungi</taxon>
        <taxon>Dikarya</taxon>
        <taxon>Ascomycota</taxon>
        <taxon>Pezizomycotina</taxon>
        <taxon>Sordariomycetes</taxon>
        <taxon>Hypocreomycetidae</taxon>
        <taxon>Hypocreales</taxon>
        <taxon>Sarocladiaceae</taxon>
        <taxon>Sarocladium</taxon>
    </lineage>
</organism>
<sequence>MAFPALNLTAALLAASAYANSFLPSENLILRSADVLHKPYAAILARSSSAPVVDYLEAGIPVLRARQQSNDNADENGSNSPGGLNATEPGIVLNPDRSLNFTAWSMAVNPACAQSLSKLKQSTNPSGACVCYNVIALDMTDWRFEADLRLFEVSPSRGDFAGIPVQAMGVVVNYNGAEADGQNLTTIPGVREGAPNSGPRLNQVYRIKGQIDRTRIILMPNVTLRAINGSGEVSTPVSANEASFLAGVFSSQSVMSDFSAAQLAVDKSLEALKNGTIAFVLPGTQIMIFPIGLIITCAWLIIGLAAYGFGTFERMQYAEMYKNRQARTGKSSSTI</sequence>